<name>A0A3G5AH88_9VIRU</name>
<gene>
    <name evidence="3" type="ORF">Satyrvirus29_12</name>
</gene>
<reference evidence="3" key="1">
    <citation type="submission" date="2018-10" db="EMBL/GenBank/DDBJ databases">
        <title>Hidden diversity of soil giant viruses.</title>
        <authorList>
            <person name="Schulz F."/>
            <person name="Alteio L."/>
            <person name="Goudeau D."/>
            <person name="Ryan E.M."/>
            <person name="Malmstrom R.R."/>
            <person name="Blanchard J."/>
            <person name="Woyke T."/>
        </authorList>
    </citation>
    <scope>NUCLEOTIDE SEQUENCE</scope>
    <source>
        <strain evidence="3">SAV1</strain>
    </source>
</reference>
<accession>A0A3G5AH88</accession>
<dbReference type="InterPro" id="IPR001107">
    <property type="entry name" value="Band_7"/>
</dbReference>
<evidence type="ECO:0000313" key="3">
    <source>
        <dbReference type="EMBL" id="AYV85671.1"/>
    </source>
</evidence>
<dbReference type="Gene3D" id="3.30.479.30">
    <property type="entry name" value="Band 7 domain"/>
    <property type="match status" value="1"/>
</dbReference>
<evidence type="ECO:0000259" key="2">
    <source>
        <dbReference type="Pfam" id="PF01145"/>
    </source>
</evidence>
<protein>
    <submittedName>
        <fullName evidence="3">SPFH domain / Band 7 domain containing protein</fullName>
    </submittedName>
</protein>
<sequence>MEINEETIKPPSAQSQKNISHASHETIILDNETIYDALQRRKLLRTPGPFSIFGVHLVSQGQIGLSMHNGNPMFLYPGRYTFLSAYTHFVGVSNITDALIRLGPIEIVTINQGEIGLSMKNGENILLDPGRYILTAPHIFVNKTSANQNYIKLGTYVRLVCPKNAIFIAFDQGKQFIISSEDTKNGPFETTSPTFNFNPETGMKSTQLQVKELDVLKVNTKDGITITTKGLLTYIVRDPYLAFIVVNNIDLSLKRTAESILTNIFLNISIDQIAPSVPSADGKQKKPILVREQHLDENEDFSRYIRNTFLHDFKTLVSGWGVEITNLTIEQLDYDKNIGDLLRKRAQARLETATNLANMFSQTEIAVQEAHREYESKKIKSEAESNAVKIASDAEFYRKKRQAEADAISIETIARAEYIAAEQRSRAAELLSKNQLASKLEVKRLDIDIVKATGNKTTFLPLGTTIKSAGITGPDKDPIYWTNMDS</sequence>
<feature type="region of interest" description="Disordered" evidence="1">
    <location>
        <begin position="1"/>
        <end position="20"/>
    </location>
</feature>
<feature type="domain" description="Band 7" evidence="2">
    <location>
        <begin position="171"/>
        <end position="371"/>
    </location>
</feature>
<dbReference type="EMBL" id="MK072465">
    <property type="protein sequence ID" value="AYV85671.1"/>
    <property type="molecule type" value="Genomic_DNA"/>
</dbReference>
<organism evidence="3">
    <name type="scientific">Satyrvirus sp</name>
    <dbReference type="NCBI Taxonomy" id="2487771"/>
    <lineage>
        <taxon>Viruses</taxon>
        <taxon>Varidnaviria</taxon>
        <taxon>Bamfordvirae</taxon>
        <taxon>Nucleocytoviricota</taxon>
        <taxon>Megaviricetes</taxon>
        <taxon>Imitervirales</taxon>
        <taxon>Mimiviridae</taxon>
        <taxon>Megamimivirinae</taxon>
    </lineage>
</organism>
<dbReference type="InterPro" id="IPR036013">
    <property type="entry name" value="Band_7/SPFH_dom_sf"/>
</dbReference>
<dbReference type="Pfam" id="PF01145">
    <property type="entry name" value="Band_7"/>
    <property type="match status" value="1"/>
</dbReference>
<proteinExistence type="predicted"/>
<evidence type="ECO:0000256" key="1">
    <source>
        <dbReference type="SAM" id="MobiDB-lite"/>
    </source>
</evidence>
<dbReference type="SUPFAM" id="SSF117892">
    <property type="entry name" value="Band 7/SPFH domain"/>
    <property type="match status" value="1"/>
</dbReference>